<dbReference type="SUPFAM" id="SSF56784">
    <property type="entry name" value="HAD-like"/>
    <property type="match status" value="1"/>
</dbReference>
<dbReference type="InterPro" id="IPR023214">
    <property type="entry name" value="HAD_sf"/>
</dbReference>
<proteinExistence type="predicted"/>
<gene>
    <name evidence="1" type="ORF">SAMN05443638_12022</name>
</gene>
<dbReference type="PANTHER" id="PTHR10000:SF8">
    <property type="entry name" value="HAD SUPERFAMILY HYDROLASE-LIKE, TYPE 3"/>
    <property type="match status" value="1"/>
</dbReference>
<dbReference type="STRING" id="1533.SAMN05443638_12022"/>
<dbReference type="InterPro" id="IPR036412">
    <property type="entry name" value="HAD-like_sf"/>
</dbReference>
<dbReference type="PANTHER" id="PTHR10000">
    <property type="entry name" value="PHOSPHOSERINE PHOSPHATASE"/>
    <property type="match status" value="1"/>
</dbReference>
<dbReference type="NCBIfam" id="TIGR01484">
    <property type="entry name" value="HAD-SF-IIB"/>
    <property type="match status" value="1"/>
</dbReference>
<name>A0A1M4XRK1_9CLOT</name>
<dbReference type="PROSITE" id="PS01229">
    <property type="entry name" value="COF_2"/>
    <property type="match status" value="1"/>
</dbReference>
<protein>
    <recommendedName>
        <fullName evidence="3">Cof subfamily of IIB subfamily of haloacid dehalogenase superfamily/HAD-superfamily hydrolase, subfamily IIB</fullName>
    </recommendedName>
</protein>
<dbReference type="AlphaFoldDB" id="A0A1M4XRK1"/>
<sequence>MKYKLVCIDMDGTLLGENHTVSKENKEALKKATELGVHIAITTGRLFTSAKMYSDLIGVKAPIISSNGGYIKEKDKEEIIYESPIPRENLYKIYDVIKKYNFLTYFNTCDTVITEIDLPENHAYKIMNKELPEDMRVKIDVVDSFETALKEYTGKILKAICVDVNKTGDLQKARKELEELDEFEIVSSWQNNIEVMNKNTSKGNGVKNLAKMLGVKREEIICIGDNENDLSMIKYAGLGVAMGNANDEIKEQADYVTDTNINDGVAKVINKFILNK</sequence>
<dbReference type="Proteomes" id="UP000184035">
    <property type="component" value="Unassembled WGS sequence"/>
</dbReference>
<dbReference type="SFLD" id="SFLDG01144">
    <property type="entry name" value="C2.B.4:_PGP_Like"/>
    <property type="match status" value="1"/>
</dbReference>
<dbReference type="CDD" id="cd07516">
    <property type="entry name" value="HAD_Pase"/>
    <property type="match status" value="1"/>
</dbReference>
<dbReference type="GO" id="GO:0016791">
    <property type="term" value="F:phosphatase activity"/>
    <property type="evidence" value="ECO:0007669"/>
    <property type="project" value="TreeGrafter"/>
</dbReference>
<dbReference type="SFLD" id="SFLDG01140">
    <property type="entry name" value="C2.B:_Phosphomannomutase_and_P"/>
    <property type="match status" value="1"/>
</dbReference>
<dbReference type="Gene3D" id="3.30.1240.10">
    <property type="match status" value="1"/>
</dbReference>
<dbReference type="GO" id="GO:0005829">
    <property type="term" value="C:cytosol"/>
    <property type="evidence" value="ECO:0007669"/>
    <property type="project" value="TreeGrafter"/>
</dbReference>
<organism evidence="1 2">
    <name type="scientific">Clostridium fallax</name>
    <dbReference type="NCBI Taxonomy" id="1533"/>
    <lineage>
        <taxon>Bacteria</taxon>
        <taxon>Bacillati</taxon>
        <taxon>Bacillota</taxon>
        <taxon>Clostridia</taxon>
        <taxon>Eubacteriales</taxon>
        <taxon>Clostridiaceae</taxon>
        <taxon>Clostridium</taxon>
    </lineage>
</organism>
<evidence type="ECO:0000313" key="1">
    <source>
        <dbReference type="EMBL" id="SHE96109.1"/>
    </source>
</evidence>
<dbReference type="EMBL" id="FQVM01000020">
    <property type="protein sequence ID" value="SHE96109.1"/>
    <property type="molecule type" value="Genomic_DNA"/>
</dbReference>
<dbReference type="InterPro" id="IPR000150">
    <property type="entry name" value="Cof"/>
</dbReference>
<dbReference type="NCBIfam" id="TIGR00099">
    <property type="entry name" value="Cof-subfamily"/>
    <property type="match status" value="1"/>
</dbReference>
<dbReference type="SFLD" id="SFLDS00003">
    <property type="entry name" value="Haloacid_Dehalogenase"/>
    <property type="match status" value="1"/>
</dbReference>
<keyword evidence="2" id="KW-1185">Reference proteome</keyword>
<evidence type="ECO:0008006" key="3">
    <source>
        <dbReference type="Google" id="ProtNLM"/>
    </source>
</evidence>
<dbReference type="RefSeq" id="WP_072896787.1">
    <property type="nucleotide sequence ID" value="NZ_FQVM01000020.1"/>
</dbReference>
<accession>A0A1M4XRK1</accession>
<dbReference type="Pfam" id="PF08282">
    <property type="entry name" value="Hydrolase_3"/>
    <property type="match status" value="1"/>
</dbReference>
<reference evidence="1 2" key="1">
    <citation type="submission" date="2016-11" db="EMBL/GenBank/DDBJ databases">
        <authorList>
            <person name="Jaros S."/>
            <person name="Januszkiewicz K."/>
            <person name="Wedrychowicz H."/>
        </authorList>
    </citation>
    <scope>NUCLEOTIDE SEQUENCE [LARGE SCALE GENOMIC DNA]</scope>
    <source>
        <strain evidence="1 2">DSM 2631</strain>
    </source>
</reference>
<dbReference type="InterPro" id="IPR006379">
    <property type="entry name" value="HAD-SF_hydro_IIB"/>
</dbReference>
<dbReference type="GO" id="GO:0000287">
    <property type="term" value="F:magnesium ion binding"/>
    <property type="evidence" value="ECO:0007669"/>
    <property type="project" value="TreeGrafter"/>
</dbReference>
<evidence type="ECO:0000313" key="2">
    <source>
        <dbReference type="Proteomes" id="UP000184035"/>
    </source>
</evidence>
<dbReference type="OrthoDB" id="9781413at2"/>
<dbReference type="Gene3D" id="3.40.50.1000">
    <property type="entry name" value="HAD superfamily/HAD-like"/>
    <property type="match status" value="1"/>
</dbReference>